<evidence type="ECO:0000313" key="3">
    <source>
        <dbReference type="Proteomes" id="UP000009168"/>
    </source>
</evidence>
<evidence type="ECO:0000313" key="2">
    <source>
        <dbReference type="EMBL" id="EAR90726.1"/>
    </source>
</evidence>
<dbReference type="KEGG" id="tet:TTHERM_00706410"/>
<dbReference type="GeneID" id="7840202"/>
<reference evidence="3" key="1">
    <citation type="journal article" date="2006" name="PLoS Biol.">
        <title>Macronuclear genome sequence of the ciliate Tetrahymena thermophila, a model eukaryote.</title>
        <authorList>
            <person name="Eisen J.A."/>
            <person name="Coyne R.S."/>
            <person name="Wu M."/>
            <person name="Wu D."/>
            <person name="Thiagarajan M."/>
            <person name="Wortman J.R."/>
            <person name="Badger J.H."/>
            <person name="Ren Q."/>
            <person name="Amedeo P."/>
            <person name="Jones K.M."/>
            <person name="Tallon L.J."/>
            <person name="Delcher A.L."/>
            <person name="Salzberg S.L."/>
            <person name="Silva J.C."/>
            <person name="Haas B.J."/>
            <person name="Majoros W.H."/>
            <person name="Farzad M."/>
            <person name="Carlton J.M."/>
            <person name="Smith R.K. Jr."/>
            <person name="Garg J."/>
            <person name="Pearlman R.E."/>
            <person name="Karrer K.M."/>
            <person name="Sun L."/>
            <person name="Manning G."/>
            <person name="Elde N.C."/>
            <person name="Turkewitz A.P."/>
            <person name="Asai D.J."/>
            <person name="Wilkes D.E."/>
            <person name="Wang Y."/>
            <person name="Cai H."/>
            <person name="Collins K."/>
            <person name="Stewart B.A."/>
            <person name="Lee S.R."/>
            <person name="Wilamowska K."/>
            <person name="Weinberg Z."/>
            <person name="Ruzzo W.L."/>
            <person name="Wloga D."/>
            <person name="Gaertig J."/>
            <person name="Frankel J."/>
            <person name="Tsao C.-C."/>
            <person name="Gorovsky M.A."/>
            <person name="Keeling P.J."/>
            <person name="Waller R.F."/>
            <person name="Patron N.J."/>
            <person name="Cherry J.M."/>
            <person name="Stover N.A."/>
            <person name="Krieger C.J."/>
            <person name="del Toro C."/>
            <person name="Ryder H.F."/>
            <person name="Williamson S.C."/>
            <person name="Barbeau R.A."/>
            <person name="Hamilton E.P."/>
            <person name="Orias E."/>
        </authorList>
    </citation>
    <scope>NUCLEOTIDE SEQUENCE [LARGE SCALE GENOMIC DNA]</scope>
    <source>
        <strain evidence="3">SB210</strain>
    </source>
</reference>
<feature type="transmembrane region" description="Helical" evidence="1">
    <location>
        <begin position="270"/>
        <end position="287"/>
    </location>
</feature>
<keyword evidence="1" id="KW-1133">Transmembrane helix</keyword>
<feature type="transmembrane region" description="Helical" evidence="1">
    <location>
        <begin position="207"/>
        <end position="229"/>
    </location>
</feature>
<sequence length="318" mass="36103">MSNKILATNIQNKGKIPLLLNNQPHLQIPNEQVKQNYDISINNFQDETTPNNKLQIQNLPFHPQDQMICFPSGQEIVNPEVLYCKQKIRGLNSEIKIQIQYLFILLQILIAQLPLRFTFIQLICKSNIYSSQFCENKILKPLIAENVHISEQVIRGSYVAYCGKELSLNIKFQSIISIINLLVTLIFLITANLVIFNIKYSQSNAIIYLNAIYISQTIFYLIIIALFLVGTFKCNPKFVYAAYFIGILSLSLAALQLCFSFIFSNDSTGAQIYNAVSSLASTLLIYLSTRAIKAVYTDLVKLLVLLSQIDQKQLQNCV</sequence>
<feature type="transmembrane region" description="Helical" evidence="1">
    <location>
        <begin position="101"/>
        <end position="123"/>
    </location>
</feature>
<organism evidence="2 3">
    <name type="scientific">Tetrahymena thermophila (strain SB210)</name>
    <dbReference type="NCBI Taxonomy" id="312017"/>
    <lineage>
        <taxon>Eukaryota</taxon>
        <taxon>Sar</taxon>
        <taxon>Alveolata</taxon>
        <taxon>Ciliophora</taxon>
        <taxon>Intramacronucleata</taxon>
        <taxon>Oligohymenophorea</taxon>
        <taxon>Hymenostomatida</taxon>
        <taxon>Tetrahymenina</taxon>
        <taxon>Tetrahymenidae</taxon>
        <taxon>Tetrahymena</taxon>
    </lineage>
</organism>
<feature type="transmembrane region" description="Helical" evidence="1">
    <location>
        <begin position="241"/>
        <end position="264"/>
    </location>
</feature>
<proteinExistence type="predicted"/>
<keyword evidence="3" id="KW-1185">Reference proteome</keyword>
<protein>
    <submittedName>
        <fullName evidence="2">Transmembrane protein, putative</fullName>
    </submittedName>
</protein>
<dbReference type="EMBL" id="GG662794">
    <property type="protein sequence ID" value="EAR90726.1"/>
    <property type="molecule type" value="Genomic_DNA"/>
</dbReference>
<name>I7LU72_TETTS</name>
<accession>I7LU72</accession>
<dbReference type="HOGENOM" id="CLU_881342_0_0_1"/>
<dbReference type="InParanoid" id="I7LU72"/>
<keyword evidence="1" id="KW-0472">Membrane</keyword>
<dbReference type="RefSeq" id="XP_001010971.1">
    <property type="nucleotide sequence ID" value="XM_001010971.1"/>
</dbReference>
<dbReference type="Proteomes" id="UP000009168">
    <property type="component" value="Unassembled WGS sequence"/>
</dbReference>
<gene>
    <name evidence="2" type="ORF">TTHERM_00706410</name>
</gene>
<feature type="transmembrane region" description="Helical" evidence="1">
    <location>
        <begin position="174"/>
        <end position="195"/>
    </location>
</feature>
<dbReference type="AlphaFoldDB" id="I7LU72"/>
<evidence type="ECO:0000256" key="1">
    <source>
        <dbReference type="SAM" id="Phobius"/>
    </source>
</evidence>
<keyword evidence="1 2" id="KW-0812">Transmembrane</keyword>